<dbReference type="AlphaFoldDB" id="A0A4S8RNQ8"/>
<dbReference type="EMBL" id="SNTZ01000002">
    <property type="protein sequence ID" value="THV60243.1"/>
    <property type="molecule type" value="Genomic_DNA"/>
</dbReference>
<dbReference type="OrthoDB" id="8590912at2"/>
<accession>A0A4S8RNQ8</accession>
<dbReference type="Pfam" id="PF13160">
    <property type="entry name" value="DUF3995"/>
    <property type="match status" value="1"/>
</dbReference>
<dbReference type="Proteomes" id="UP000310406">
    <property type="component" value="Unassembled WGS sequence"/>
</dbReference>
<keyword evidence="1" id="KW-1133">Transmembrane helix</keyword>
<gene>
    <name evidence="2" type="ORF">EZV76_06705</name>
</gene>
<keyword evidence="1" id="KW-0472">Membrane</keyword>
<protein>
    <submittedName>
        <fullName evidence="2">DUF3995 domain-containing protein</fullName>
    </submittedName>
</protein>
<reference evidence="2 3" key="1">
    <citation type="submission" date="2019-03" db="EMBL/GenBank/DDBJ databases">
        <title>Muricauda SCR12 sp.nov, a marine bacterium isolated from Pacific Ocean:the Okinawa trough.</title>
        <authorList>
            <person name="Liu L."/>
        </authorList>
    </citation>
    <scope>NUCLEOTIDE SEQUENCE [LARGE SCALE GENOMIC DNA]</scope>
    <source>
        <strain evidence="2 3">SCR12</strain>
    </source>
</reference>
<comment type="caution">
    <text evidence="2">The sequence shown here is derived from an EMBL/GenBank/DDBJ whole genome shotgun (WGS) entry which is preliminary data.</text>
</comment>
<keyword evidence="3" id="KW-1185">Reference proteome</keyword>
<keyword evidence="1" id="KW-0812">Transmembrane</keyword>
<feature type="transmembrane region" description="Helical" evidence="1">
    <location>
        <begin position="6"/>
        <end position="27"/>
    </location>
</feature>
<feature type="transmembrane region" description="Helical" evidence="1">
    <location>
        <begin position="78"/>
        <end position="97"/>
    </location>
</feature>
<evidence type="ECO:0000256" key="1">
    <source>
        <dbReference type="SAM" id="Phobius"/>
    </source>
</evidence>
<organism evidence="2 3">
    <name type="scientific">Flagellimonas alvinocaridis</name>
    <dbReference type="NCBI Taxonomy" id="2530200"/>
    <lineage>
        <taxon>Bacteria</taxon>
        <taxon>Pseudomonadati</taxon>
        <taxon>Bacteroidota</taxon>
        <taxon>Flavobacteriia</taxon>
        <taxon>Flavobacteriales</taxon>
        <taxon>Flavobacteriaceae</taxon>
        <taxon>Flagellimonas</taxon>
    </lineage>
</organism>
<sequence length="137" mass="15291">MGVIALLLAIVFIFLSGLHLYWVLFGIKDPTRVLPTNEDGQLLMRPGKAGTFLVGLFLALFASIYLNKVLEFFNFEGLTHISLGIGALFLVRTIGDFRYVGFFKTVKNTNFAGMDSKFYSPLTLVIAALIFVLEFWG</sequence>
<name>A0A4S8RNQ8_9FLAO</name>
<evidence type="ECO:0000313" key="2">
    <source>
        <dbReference type="EMBL" id="THV60243.1"/>
    </source>
</evidence>
<feature type="transmembrane region" description="Helical" evidence="1">
    <location>
        <begin position="118"/>
        <end position="136"/>
    </location>
</feature>
<dbReference type="InterPro" id="IPR025058">
    <property type="entry name" value="DUF3995"/>
</dbReference>
<proteinExistence type="predicted"/>
<evidence type="ECO:0000313" key="3">
    <source>
        <dbReference type="Proteomes" id="UP000310406"/>
    </source>
</evidence>
<dbReference type="RefSeq" id="WP_136565825.1">
    <property type="nucleotide sequence ID" value="NZ_SNTZ01000002.1"/>
</dbReference>
<feature type="transmembrane region" description="Helical" evidence="1">
    <location>
        <begin position="48"/>
        <end position="66"/>
    </location>
</feature>